<dbReference type="EMBL" id="VSSB01000001">
    <property type="protein sequence ID" value="TYL53160.1"/>
    <property type="molecule type" value="Genomic_DNA"/>
</dbReference>
<reference evidence="2 3" key="1">
    <citation type="submission" date="2019-08" db="EMBL/GenBank/DDBJ databases">
        <authorList>
            <person name="Hu J."/>
        </authorList>
    </citation>
    <scope>NUCLEOTIDE SEQUENCE [LARGE SCALE GENOMIC DNA]</scope>
    <source>
        <strain evidence="2 3">NEAU-184</strain>
    </source>
</reference>
<feature type="transmembrane region" description="Helical" evidence="1">
    <location>
        <begin position="88"/>
        <end position="107"/>
    </location>
</feature>
<sequence>MTEGTMVAIGVALIASATTLAINWSSLRSDHAGLKRIVLLNHALGEMHDDSPGKEGLRQVREALAQRIAVRMLPGAGWPQELKAAARVLTVLSILLILTALAVSLSAGSAFVVSWLTIFAAAATVGARFCLFLRENLIVKDLRRSAAGRPGNELPRPPMPAPTSGI</sequence>
<dbReference type="AlphaFoldDB" id="A0A5S4V997"/>
<name>A0A5S4V997_9MICO</name>
<evidence type="ECO:0000256" key="1">
    <source>
        <dbReference type="SAM" id="Phobius"/>
    </source>
</evidence>
<dbReference type="Proteomes" id="UP000325243">
    <property type="component" value="Unassembled WGS sequence"/>
</dbReference>
<evidence type="ECO:0000313" key="3">
    <source>
        <dbReference type="Proteomes" id="UP000325243"/>
    </source>
</evidence>
<evidence type="ECO:0000313" key="2">
    <source>
        <dbReference type="EMBL" id="TYL53160.1"/>
    </source>
</evidence>
<keyword evidence="3" id="KW-1185">Reference proteome</keyword>
<organism evidence="2 3">
    <name type="scientific">Agromyces mariniharenae</name>
    <dbReference type="NCBI Taxonomy" id="2604423"/>
    <lineage>
        <taxon>Bacteria</taxon>
        <taxon>Bacillati</taxon>
        <taxon>Actinomycetota</taxon>
        <taxon>Actinomycetes</taxon>
        <taxon>Micrococcales</taxon>
        <taxon>Microbacteriaceae</taxon>
        <taxon>Agromyces</taxon>
    </lineage>
</organism>
<feature type="transmembrane region" description="Helical" evidence="1">
    <location>
        <begin position="6"/>
        <end position="27"/>
    </location>
</feature>
<keyword evidence="1" id="KW-0812">Transmembrane</keyword>
<proteinExistence type="predicted"/>
<gene>
    <name evidence="2" type="ORF">FYC51_05525</name>
</gene>
<evidence type="ECO:0008006" key="4">
    <source>
        <dbReference type="Google" id="ProtNLM"/>
    </source>
</evidence>
<protein>
    <recommendedName>
        <fullName evidence="4">DUF2721 domain-containing protein</fullName>
    </recommendedName>
</protein>
<keyword evidence="1" id="KW-0472">Membrane</keyword>
<keyword evidence="1" id="KW-1133">Transmembrane helix</keyword>
<dbReference type="RefSeq" id="WP_148732630.1">
    <property type="nucleotide sequence ID" value="NZ_VSSB01000001.1"/>
</dbReference>
<accession>A0A5S4V997</accession>
<comment type="caution">
    <text evidence="2">The sequence shown here is derived from an EMBL/GenBank/DDBJ whole genome shotgun (WGS) entry which is preliminary data.</text>
</comment>
<feature type="transmembrane region" description="Helical" evidence="1">
    <location>
        <begin position="113"/>
        <end position="133"/>
    </location>
</feature>